<dbReference type="OrthoDB" id="3673879at2759"/>
<feature type="compositionally biased region" description="Acidic residues" evidence="1">
    <location>
        <begin position="467"/>
        <end position="478"/>
    </location>
</feature>
<feature type="compositionally biased region" description="Polar residues" evidence="1">
    <location>
        <begin position="420"/>
        <end position="438"/>
    </location>
</feature>
<dbReference type="EMBL" id="ML976620">
    <property type="protein sequence ID" value="KAF1840085.1"/>
    <property type="molecule type" value="Genomic_DNA"/>
</dbReference>
<accession>A0A9P4G7E7</accession>
<feature type="region of interest" description="Disordered" evidence="1">
    <location>
        <begin position="353"/>
        <end position="559"/>
    </location>
</feature>
<keyword evidence="3" id="KW-1185">Reference proteome</keyword>
<evidence type="ECO:0000256" key="1">
    <source>
        <dbReference type="SAM" id="MobiDB-lite"/>
    </source>
</evidence>
<feature type="compositionally biased region" description="Polar residues" evidence="1">
    <location>
        <begin position="374"/>
        <end position="392"/>
    </location>
</feature>
<sequence>MCGFSHILYTECGHEDISSTAQNTLLCDYARMFHLVQGIDCAPAICIPSVDTPTRIVANQNIFGHCEDCRTQIDLERGGDQRVQQKHAHVNPKATGDYDQQELGELNNLRAYVEGMTMSGMKIAESFEAYLPSAAKVLHRMAHPELQAILSKPGPAKYNNLYLTALKECSNWLPILEAYIQQRAPNKLFADTMLFVFHKAEKAALIMDQFNELAICLNGYQPSSASQSFNGSEARLAYLVNLLLGIHTSIPDAPPQGFFLYEEDFKPSFNTLLTFQIREAVRQAYLNKPMKRAEQKSSRKAAGVLNKNGLTTGIYKGLLPEEPAINIKVEHIPIPDDHDSGIVDKKAVYGVKDPSKREGQEVLNTHPADDKAVTRTSSWNGEQHADPSNHTQSITSSSTGPHVSSSVRGEPSLADDDTPRTTPAASQKASSSNYPSASTRARGTKRKRGGMQESTSRGYGFVYSSSSDDDENQADEEEAKSAPAQSVTKNVSGESSEEKEEAEGVQQRAPSPALSSPLSSLASQSPRTPSPLPTLTRSQPVKKARLTGPKGASDKARSL</sequence>
<gene>
    <name evidence="2" type="ORF">K460DRAFT_359813</name>
</gene>
<dbReference type="GeneID" id="63849471"/>
<evidence type="ECO:0000313" key="2">
    <source>
        <dbReference type="EMBL" id="KAF1840085.1"/>
    </source>
</evidence>
<organism evidence="2 3">
    <name type="scientific">Cucurbitaria berberidis CBS 394.84</name>
    <dbReference type="NCBI Taxonomy" id="1168544"/>
    <lineage>
        <taxon>Eukaryota</taxon>
        <taxon>Fungi</taxon>
        <taxon>Dikarya</taxon>
        <taxon>Ascomycota</taxon>
        <taxon>Pezizomycotina</taxon>
        <taxon>Dothideomycetes</taxon>
        <taxon>Pleosporomycetidae</taxon>
        <taxon>Pleosporales</taxon>
        <taxon>Pleosporineae</taxon>
        <taxon>Cucurbitariaceae</taxon>
        <taxon>Cucurbitaria</taxon>
    </lineage>
</organism>
<name>A0A9P4G7E7_9PLEO</name>
<comment type="caution">
    <text evidence="2">The sequence shown here is derived from an EMBL/GenBank/DDBJ whole genome shotgun (WGS) entry which is preliminary data.</text>
</comment>
<evidence type="ECO:0000313" key="3">
    <source>
        <dbReference type="Proteomes" id="UP000800039"/>
    </source>
</evidence>
<dbReference type="Proteomes" id="UP000800039">
    <property type="component" value="Unassembled WGS sequence"/>
</dbReference>
<dbReference type="AlphaFoldDB" id="A0A9P4G7E7"/>
<feature type="compositionally biased region" description="Low complexity" evidence="1">
    <location>
        <begin position="504"/>
        <end position="539"/>
    </location>
</feature>
<feature type="compositionally biased region" description="Low complexity" evidence="1">
    <location>
        <begin position="393"/>
        <end position="407"/>
    </location>
</feature>
<proteinExistence type="predicted"/>
<reference evidence="2" key="1">
    <citation type="submission" date="2020-01" db="EMBL/GenBank/DDBJ databases">
        <authorList>
            <consortium name="DOE Joint Genome Institute"/>
            <person name="Haridas S."/>
            <person name="Albert R."/>
            <person name="Binder M."/>
            <person name="Bloem J."/>
            <person name="Labutti K."/>
            <person name="Salamov A."/>
            <person name="Andreopoulos B."/>
            <person name="Baker S.E."/>
            <person name="Barry K."/>
            <person name="Bills G."/>
            <person name="Bluhm B.H."/>
            <person name="Cannon C."/>
            <person name="Castanera R."/>
            <person name="Culley D.E."/>
            <person name="Daum C."/>
            <person name="Ezra D."/>
            <person name="Gonzalez J.B."/>
            <person name="Henrissat B."/>
            <person name="Kuo A."/>
            <person name="Liang C."/>
            <person name="Lipzen A."/>
            <person name="Lutzoni F."/>
            <person name="Magnuson J."/>
            <person name="Mondo S."/>
            <person name="Nolan M."/>
            <person name="Ohm R."/>
            <person name="Pangilinan J."/>
            <person name="Park H.-J."/>
            <person name="Ramirez L."/>
            <person name="Alfaro M."/>
            <person name="Sun H."/>
            <person name="Tritt A."/>
            <person name="Yoshinaga Y."/>
            <person name="Zwiers L.-H."/>
            <person name="Turgeon B.G."/>
            <person name="Goodwin S.B."/>
            <person name="Spatafora J.W."/>
            <person name="Crous P.W."/>
            <person name="Grigoriev I.V."/>
        </authorList>
    </citation>
    <scope>NUCLEOTIDE SEQUENCE</scope>
    <source>
        <strain evidence="2">CBS 394.84</strain>
    </source>
</reference>
<protein>
    <submittedName>
        <fullName evidence="2">Uncharacterized protein</fullName>
    </submittedName>
</protein>
<dbReference type="RefSeq" id="XP_040782648.1">
    <property type="nucleotide sequence ID" value="XM_040932220.1"/>
</dbReference>